<dbReference type="AlphaFoldDB" id="A0A369WBT3"/>
<dbReference type="OrthoDB" id="5297564at2"/>
<reference evidence="2 3" key="1">
    <citation type="submission" date="2018-07" db="EMBL/GenBank/DDBJ databases">
        <title>Motiliproteus coralliicola sp. nov., a bacterium isolated from Coral.</title>
        <authorList>
            <person name="Wang G."/>
        </authorList>
    </citation>
    <scope>NUCLEOTIDE SEQUENCE [LARGE SCALE GENOMIC DNA]</scope>
    <source>
        <strain evidence="2 3">C34</strain>
    </source>
</reference>
<feature type="region of interest" description="Disordered" evidence="1">
    <location>
        <begin position="1"/>
        <end position="43"/>
    </location>
</feature>
<protein>
    <submittedName>
        <fullName evidence="2">Transporter</fullName>
    </submittedName>
</protein>
<dbReference type="InterPro" id="IPR025737">
    <property type="entry name" value="FApF"/>
</dbReference>
<proteinExistence type="predicted"/>
<gene>
    <name evidence="2" type="ORF">DV711_15965</name>
</gene>
<evidence type="ECO:0000256" key="1">
    <source>
        <dbReference type="SAM" id="MobiDB-lite"/>
    </source>
</evidence>
<dbReference type="Proteomes" id="UP000253769">
    <property type="component" value="Unassembled WGS sequence"/>
</dbReference>
<accession>A0A369WBT3</accession>
<evidence type="ECO:0000313" key="2">
    <source>
        <dbReference type="EMBL" id="RDE19192.1"/>
    </source>
</evidence>
<organism evidence="2 3">
    <name type="scientific">Motiliproteus coralliicola</name>
    <dbReference type="NCBI Taxonomy" id="2283196"/>
    <lineage>
        <taxon>Bacteria</taxon>
        <taxon>Pseudomonadati</taxon>
        <taxon>Pseudomonadota</taxon>
        <taxon>Gammaproteobacteria</taxon>
        <taxon>Oceanospirillales</taxon>
        <taxon>Oceanospirillaceae</taxon>
        <taxon>Motiliproteus</taxon>
    </lineage>
</organism>
<name>A0A369WBT3_9GAMM</name>
<dbReference type="EMBL" id="QQOH01000004">
    <property type="protein sequence ID" value="RDE19192.1"/>
    <property type="molecule type" value="Genomic_DNA"/>
</dbReference>
<keyword evidence="3" id="KW-1185">Reference proteome</keyword>
<sequence>MQSRGAGPAQPAQQSGQIQLAENQQQPKPVGQAPKQSQQQRRPVVAELAEVGGVLTPKGVLVLEPSLQYAHSDVNRVTFRGIEILSSLGIGILEAVDADRDTLTASLTGRLGVTQRLELELKVPFVSRSDKESALIPQLDDDPVDSSSLDGSGIGDIEAAFHYQLNNGEDGWPYFILNGRLKLANGRGPFDVDRDDEGIGRELATGSGFYSFEPSITALYPSAPAVFFANLGYLFNISDDVDKIIGAGSDAGAQEIGKVDPGDAVRMSFGMGYSINERAAFTLGFKNDWIQATKTTINGVELSSSQLNIGSILMGYSYQLKPNVGINLNLEFGITDDAPDMLMTFRMPFSNKVF</sequence>
<dbReference type="Pfam" id="PF13557">
    <property type="entry name" value="Phenol_MetA_deg"/>
    <property type="match status" value="1"/>
</dbReference>
<feature type="compositionally biased region" description="Low complexity" evidence="1">
    <location>
        <begin position="1"/>
        <end position="19"/>
    </location>
</feature>
<evidence type="ECO:0000313" key="3">
    <source>
        <dbReference type="Proteomes" id="UP000253769"/>
    </source>
</evidence>
<comment type="caution">
    <text evidence="2">The sequence shown here is derived from an EMBL/GenBank/DDBJ whole genome shotgun (WGS) entry which is preliminary data.</text>
</comment>